<dbReference type="InterPro" id="IPR002219">
    <property type="entry name" value="PKC_DAG/PE"/>
</dbReference>
<proteinExistence type="predicted"/>
<dbReference type="PROSITE" id="PS50105">
    <property type="entry name" value="SAM_DOMAIN"/>
    <property type="match status" value="1"/>
</dbReference>
<dbReference type="GO" id="GO:0005942">
    <property type="term" value="C:phosphatidylinositol 3-kinase complex"/>
    <property type="evidence" value="ECO:0007669"/>
    <property type="project" value="TreeGrafter"/>
</dbReference>
<protein>
    <submittedName>
        <fullName evidence="12">Phorbol-ester/DAG-type domain-containing protein</fullName>
    </submittedName>
</protein>
<evidence type="ECO:0000256" key="3">
    <source>
        <dbReference type="ARBA" id="ARBA00022999"/>
    </source>
</evidence>
<keyword evidence="3 4" id="KW-0727">SH2 domain</keyword>
<feature type="compositionally biased region" description="Polar residues" evidence="5">
    <location>
        <begin position="1190"/>
        <end position="1208"/>
    </location>
</feature>
<sequence length="1208" mass="134591">MTVHLPTERTRSPSDFHTRNIRSSHFQDAGFVENVILIETAPYEDVTVRISMTVITKRATVENLLRVVKRDRAMVRAFNAGIVYLPALLSGRSVYANGIKAIRILSLGLGAGALHATASYFTAKALNKEHSTVAHAVGGAAAGYLVRYKAPLASRMHMVLLFAISSFLIKQIELIRPEFADKDIGHCRGPVPNAFISLNHRYMNRRWRQEEEDLEKFVMSHNLVRVSVGHPRLCTVCEDYIVTPRCTAKQCITCGCLFHTACFVKAGKCEKLKRSCTEMDTSVAISLSDQPLPNWSVDQVVQWLVVIGISRYTTLFNTYRISGEELPKLLKPLSPLDDISDPFARCTLKRAIMTLIGELPSPADRTFTSSSSSSSSSKSSHNELKLQNFTFELACCVCSLPLLGLNSQGYQCSVCGSVFHRICRIFVEEHPSCPGRVLVDRPSSPSSESSIFPPQDTDLLQRETKLPTAAPVIKHTYFTITDADEVPIFLSTATRIFEQLATFNAKEMSKRQTPQQSSTSTAPLPMADCVGVYRTSASGRELYELECAYADHLPTDIETKISLPVEKRLITLAQIIKRFLRQLPQPVIPVDFFQRTLALAPGHPVARGSYAPPGDASTLRHLMQHVGFLLCHQRLLKVRLSTSMEAQPHTGRQPDSAATAAIDQLDDPRHILSVLGHVLLRPSWKNLTLLASQDVEFKRLMALDRLFEHFNKTPGSTSGHSRSARSVRSYECYAELLAQSGGGQIRAPTTTAQNINLALMPVGGSGFQWGPPSERSVEKNRRDLATREWYWGDVSRAEVGEIMRGQPDGAFLVRDSTQPGTMNAFTLTEKMLNGRSNREKAESEMAYNFTCPIFSLAHYRRSFNTILFRIYHRGDAFDLSNPPSPGFPLVSDLVAHYQQQARFASPDAPFPRLLYPVKRSSPDLVSSLLTFSPEQIIKTLLAVLRSASVELNQVDIKLDELNHRSSDLMHQMGVTANQIRALGRAQDWLVKTNSLFSHNKSCWTSSQKEVDRQAVILKQRLGWTSSARLLQYQQHNILIDRIREICDNQVLLGSQKHQIICRMQEIRRELKRRSVSDDDIFACDVGGSGDPATGVIAEGSLEGVESLTPLDRTTWAGESVHHCLIISKEVDGSPRFGFSEKALAFGSLEDLVEYYRVNSLIQHSSMLNTTLMYPAFLPSSTQTPPPPSSLAFTPQNPSYQKTPAKSTR</sequence>
<dbReference type="Gene3D" id="3.30.60.20">
    <property type="match status" value="1"/>
</dbReference>
<evidence type="ECO:0000256" key="1">
    <source>
        <dbReference type="ARBA" id="ARBA00022723"/>
    </source>
</evidence>
<dbReference type="Gene3D" id="1.10.150.50">
    <property type="entry name" value="Transcription Factor, Ets-1"/>
    <property type="match status" value="1"/>
</dbReference>
<organism evidence="12">
    <name type="scientific">Hymenolepis diminuta</name>
    <name type="common">Rat tapeworm</name>
    <dbReference type="NCBI Taxonomy" id="6216"/>
    <lineage>
        <taxon>Eukaryota</taxon>
        <taxon>Metazoa</taxon>
        <taxon>Spiralia</taxon>
        <taxon>Lophotrochozoa</taxon>
        <taxon>Platyhelminthes</taxon>
        <taxon>Cestoda</taxon>
        <taxon>Eucestoda</taxon>
        <taxon>Cyclophyllidea</taxon>
        <taxon>Hymenolepididae</taxon>
        <taxon>Hymenolepis</taxon>
    </lineage>
</organism>
<keyword evidence="1" id="KW-0479">Metal-binding</keyword>
<dbReference type="PANTHER" id="PTHR10155:SF0">
    <property type="entry name" value="SUPPRESSOR OF CYTOKINE SIGNALING AT 36E, ISOFORM D"/>
    <property type="match status" value="1"/>
</dbReference>
<dbReference type="Proteomes" id="UP000274504">
    <property type="component" value="Unassembled WGS sequence"/>
</dbReference>
<dbReference type="Gene3D" id="1.10.555.10">
    <property type="entry name" value="Rho GTPase activation protein"/>
    <property type="match status" value="1"/>
</dbReference>
<dbReference type="EMBL" id="UYSG01011067">
    <property type="protein sequence ID" value="VDL60682.1"/>
    <property type="molecule type" value="Genomic_DNA"/>
</dbReference>
<dbReference type="InterPro" id="IPR036860">
    <property type="entry name" value="SH2_dom_sf"/>
</dbReference>
<dbReference type="OrthoDB" id="3175255at2759"/>
<keyword evidence="2" id="KW-0862">Zinc</keyword>
<dbReference type="STRING" id="6216.A0A158QF56"/>
<dbReference type="Pfam" id="PF00620">
    <property type="entry name" value="RhoGAP"/>
    <property type="match status" value="1"/>
</dbReference>
<dbReference type="AlphaFoldDB" id="A0A158QF56"/>
<dbReference type="GO" id="GO:0046935">
    <property type="term" value="F:1-phosphatidylinositol-3-kinase regulator activity"/>
    <property type="evidence" value="ECO:0007669"/>
    <property type="project" value="TreeGrafter"/>
</dbReference>
<dbReference type="PANTHER" id="PTHR10155">
    <property type="entry name" value="PHOSPHATIDYLINOSITOL 3-KINASE REGULATORY SUBUNIT"/>
    <property type="match status" value="1"/>
</dbReference>
<evidence type="ECO:0000256" key="5">
    <source>
        <dbReference type="SAM" id="MobiDB-lite"/>
    </source>
</evidence>
<dbReference type="GO" id="GO:0046872">
    <property type="term" value="F:metal ion binding"/>
    <property type="evidence" value="ECO:0007669"/>
    <property type="project" value="UniProtKB-KW"/>
</dbReference>
<evidence type="ECO:0000313" key="11">
    <source>
        <dbReference type="Proteomes" id="UP000274504"/>
    </source>
</evidence>
<dbReference type="InterPro" id="IPR001660">
    <property type="entry name" value="SAM"/>
</dbReference>
<accession>A0A158QF56</accession>
<dbReference type="GO" id="GO:0046854">
    <property type="term" value="P:phosphatidylinositol phosphate biosynthetic process"/>
    <property type="evidence" value="ECO:0007669"/>
    <property type="project" value="TreeGrafter"/>
</dbReference>
<name>A0A158QF56_HYMDI</name>
<dbReference type="PROSITE" id="PS00479">
    <property type="entry name" value="ZF_DAG_PE_1"/>
    <property type="match status" value="1"/>
</dbReference>
<dbReference type="PROSITE" id="PS50001">
    <property type="entry name" value="SH2"/>
    <property type="match status" value="1"/>
</dbReference>
<dbReference type="SUPFAM" id="SSF57889">
    <property type="entry name" value="Cysteine-rich domain"/>
    <property type="match status" value="2"/>
</dbReference>
<reference evidence="10 11" key="2">
    <citation type="submission" date="2018-11" db="EMBL/GenBank/DDBJ databases">
        <authorList>
            <consortium name="Pathogen Informatics"/>
        </authorList>
    </citation>
    <scope>NUCLEOTIDE SEQUENCE [LARGE SCALE GENOMIC DNA]</scope>
</reference>
<evidence type="ECO:0000259" key="9">
    <source>
        <dbReference type="PROSITE" id="PS50238"/>
    </source>
</evidence>
<dbReference type="PRINTS" id="PR00401">
    <property type="entry name" value="SH2DOMAIN"/>
</dbReference>
<evidence type="ECO:0000259" key="6">
    <source>
        <dbReference type="PROSITE" id="PS50001"/>
    </source>
</evidence>
<reference evidence="12" key="1">
    <citation type="submission" date="2016-04" db="UniProtKB">
        <authorList>
            <consortium name="WormBaseParasite"/>
        </authorList>
    </citation>
    <scope>IDENTIFICATION</scope>
</reference>
<evidence type="ECO:0000259" key="7">
    <source>
        <dbReference type="PROSITE" id="PS50081"/>
    </source>
</evidence>
<dbReference type="GO" id="GO:0007165">
    <property type="term" value="P:signal transduction"/>
    <property type="evidence" value="ECO:0007669"/>
    <property type="project" value="InterPro"/>
</dbReference>
<evidence type="ECO:0000313" key="10">
    <source>
        <dbReference type="EMBL" id="VDL60682.1"/>
    </source>
</evidence>
<feature type="domain" description="SAM" evidence="8">
    <location>
        <begin position="295"/>
        <end position="329"/>
    </location>
</feature>
<dbReference type="SUPFAM" id="SSF55550">
    <property type="entry name" value="SH2 domain"/>
    <property type="match status" value="2"/>
</dbReference>
<evidence type="ECO:0000256" key="4">
    <source>
        <dbReference type="PROSITE-ProRule" id="PRU00191"/>
    </source>
</evidence>
<dbReference type="SUPFAM" id="SSF48350">
    <property type="entry name" value="GTPase activation domain, GAP"/>
    <property type="match status" value="1"/>
</dbReference>
<evidence type="ECO:0000259" key="8">
    <source>
        <dbReference type="PROSITE" id="PS50105"/>
    </source>
</evidence>
<dbReference type="PROSITE" id="PS50238">
    <property type="entry name" value="RHOGAP"/>
    <property type="match status" value="1"/>
</dbReference>
<dbReference type="InterPro" id="IPR013761">
    <property type="entry name" value="SAM/pointed_sf"/>
</dbReference>
<feature type="domain" description="Rho-GAP" evidence="9">
    <location>
        <begin position="478"/>
        <end position="714"/>
    </location>
</feature>
<dbReference type="WBParaSite" id="HDID_0000836601-mRNA-1">
    <property type="protein sequence ID" value="HDID_0000836601-mRNA-1"/>
    <property type="gene ID" value="HDID_0000836601"/>
</dbReference>
<feature type="domain" description="SH2" evidence="6">
    <location>
        <begin position="789"/>
        <end position="917"/>
    </location>
</feature>
<dbReference type="SMART" id="SM00109">
    <property type="entry name" value="C1"/>
    <property type="match status" value="2"/>
</dbReference>
<feature type="domain" description="Phorbol-ester/DAG-type" evidence="7">
    <location>
        <begin position="381"/>
        <end position="433"/>
    </location>
</feature>
<dbReference type="Gene3D" id="3.30.505.10">
    <property type="entry name" value="SH2 domain"/>
    <property type="match status" value="2"/>
</dbReference>
<dbReference type="InterPro" id="IPR000198">
    <property type="entry name" value="RhoGAP_dom"/>
</dbReference>
<dbReference type="SMART" id="SM00252">
    <property type="entry name" value="SH2"/>
    <property type="match status" value="1"/>
</dbReference>
<feature type="domain" description="Phorbol-ester/DAG-type" evidence="7">
    <location>
        <begin position="220"/>
        <end position="269"/>
    </location>
</feature>
<dbReference type="InterPro" id="IPR046349">
    <property type="entry name" value="C1-like_sf"/>
</dbReference>
<dbReference type="InterPro" id="IPR000980">
    <property type="entry name" value="SH2"/>
</dbReference>
<evidence type="ECO:0000313" key="12">
    <source>
        <dbReference type="WBParaSite" id="HDID_0000836601-mRNA-1"/>
    </source>
</evidence>
<dbReference type="InterPro" id="IPR008936">
    <property type="entry name" value="Rho_GTPase_activation_prot"/>
</dbReference>
<feature type="region of interest" description="Disordered" evidence="5">
    <location>
        <begin position="1178"/>
        <end position="1208"/>
    </location>
</feature>
<dbReference type="Pfam" id="PF00017">
    <property type="entry name" value="SH2"/>
    <property type="match status" value="1"/>
</dbReference>
<gene>
    <name evidence="10" type="ORF">HDID_LOCUS8364</name>
</gene>
<evidence type="ECO:0000256" key="2">
    <source>
        <dbReference type="ARBA" id="ARBA00022833"/>
    </source>
</evidence>
<dbReference type="SUPFAM" id="SSF47769">
    <property type="entry name" value="SAM/Pointed domain"/>
    <property type="match status" value="1"/>
</dbReference>
<dbReference type="PROSITE" id="PS50081">
    <property type="entry name" value="ZF_DAG_PE_2"/>
    <property type="match status" value="2"/>
</dbReference>